<name>A0ABV9LLK6_9ACTN</name>
<keyword evidence="4" id="KW-1185">Reference proteome</keyword>
<evidence type="ECO:0000313" key="3">
    <source>
        <dbReference type="EMBL" id="MFC4695019.1"/>
    </source>
</evidence>
<dbReference type="InterPro" id="IPR012334">
    <property type="entry name" value="Pectin_lyas_fold"/>
</dbReference>
<dbReference type="InterPro" id="IPR006626">
    <property type="entry name" value="PbH1"/>
</dbReference>
<dbReference type="PROSITE" id="PS51318">
    <property type="entry name" value="TAT"/>
    <property type="match status" value="1"/>
</dbReference>
<dbReference type="InterPro" id="IPR011050">
    <property type="entry name" value="Pectin_lyase_fold/virulence"/>
</dbReference>
<dbReference type="InterPro" id="IPR039448">
    <property type="entry name" value="Beta_helix"/>
</dbReference>
<evidence type="ECO:0000313" key="4">
    <source>
        <dbReference type="Proteomes" id="UP001596025"/>
    </source>
</evidence>
<dbReference type="Pfam" id="PF13229">
    <property type="entry name" value="Beta_helix"/>
    <property type="match status" value="1"/>
</dbReference>
<comment type="caution">
    <text evidence="3">The sequence shown here is derived from an EMBL/GenBank/DDBJ whole genome shotgun (WGS) entry which is preliminary data.</text>
</comment>
<evidence type="ECO:0000256" key="1">
    <source>
        <dbReference type="SAM" id="SignalP"/>
    </source>
</evidence>
<protein>
    <submittedName>
        <fullName evidence="3">Nitrous oxide reductase family maturation protein NosD</fullName>
    </submittedName>
</protein>
<dbReference type="Gene3D" id="2.160.20.10">
    <property type="entry name" value="Single-stranded right-handed beta-helix, Pectin lyase-like"/>
    <property type="match status" value="2"/>
</dbReference>
<gene>
    <name evidence="3" type="ORF">ACFO3M_16595</name>
</gene>
<organism evidence="3 4">
    <name type="scientific">Geodermatophilus arenarius</name>
    <dbReference type="NCBI Taxonomy" id="1137990"/>
    <lineage>
        <taxon>Bacteria</taxon>
        <taxon>Bacillati</taxon>
        <taxon>Actinomycetota</taxon>
        <taxon>Actinomycetes</taxon>
        <taxon>Geodermatophilales</taxon>
        <taxon>Geodermatophilaceae</taxon>
        <taxon>Geodermatophilus</taxon>
    </lineage>
</organism>
<dbReference type="Proteomes" id="UP001596025">
    <property type="component" value="Unassembled WGS sequence"/>
</dbReference>
<dbReference type="RefSeq" id="WP_387991127.1">
    <property type="nucleotide sequence ID" value="NZ_JBHSGR010000019.1"/>
</dbReference>
<evidence type="ECO:0000259" key="2">
    <source>
        <dbReference type="Pfam" id="PF13229"/>
    </source>
</evidence>
<dbReference type="SUPFAM" id="SSF51126">
    <property type="entry name" value="Pectin lyase-like"/>
    <property type="match status" value="1"/>
</dbReference>
<feature type="domain" description="Right handed beta helix" evidence="2">
    <location>
        <begin position="163"/>
        <end position="329"/>
    </location>
</feature>
<feature type="chain" id="PRO_5045770669" evidence="1">
    <location>
        <begin position="35"/>
        <end position="431"/>
    </location>
</feature>
<reference evidence="4" key="1">
    <citation type="journal article" date="2019" name="Int. J. Syst. Evol. Microbiol.">
        <title>The Global Catalogue of Microorganisms (GCM) 10K type strain sequencing project: providing services to taxonomists for standard genome sequencing and annotation.</title>
        <authorList>
            <consortium name="The Broad Institute Genomics Platform"/>
            <consortium name="The Broad Institute Genome Sequencing Center for Infectious Disease"/>
            <person name="Wu L."/>
            <person name="Ma J."/>
        </authorList>
    </citation>
    <scope>NUCLEOTIDE SEQUENCE [LARGE SCALE GENOMIC DNA]</scope>
    <source>
        <strain evidence="4">CCUG 62763</strain>
    </source>
</reference>
<dbReference type="EMBL" id="JBHSGR010000019">
    <property type="protein sequence ID" value="MFC4695019.1"/>
    <property type="molecule type" value="Genomic_DNA"/>
</dbReference>
<proteinExistence type="predicted"/>
<feature type="signal peptide" evidence="1">
    <location>
        <begin position="1"/>
        <end position="34"/>
    </location>
</feature>
<dbReference type="SMART" id="SM00710">
    <property type="entry name" value="PbH1"/>
    <property type="match status" value="4"/>
</dbReference>
<keyword evidence="1" id="KW-0732">Signal</keyword>
<accession>A0ABV9LLK6</accession>
<dbReference type="InterPro" id="IPR006311">
    <property type="entry name" value="TAT_signal"/>
</dbReference>
<sequence length="431" mass="43779">MDPSTRRRTRSGAARLAAAAATGVLLVAALPAGAASAHVGPHTLHVGPGQQYTRIQDAVDAARSGDTIRIAPGDYHEAVCVQGKGLTVRGAGAGVTNVVWPEWRTVRDLPAVPSTPCWEAQERADAEGDPDTLADDVSGLFFLDPDGPVLVGGLSTHHHPASGIVARGADGFRVAGTSGFAHDRYGVVAVDSTAVRITDNREVGLDRGTARVPDSGTAGVAVVDSARADATVSGNHVEGYDVGISLREARGGRVTGNTLTGNCIGLLLADDVATEVPSGGFGITGNTSTDNDRYCLQGREVESYVSGIGVQVVDADDVTVAGNVIADNTADLPAGVPSPTHPAAGLVLTTLPGSDAGPVEDVRVSNNYFGDNHGLLPVGTPPTGSVAVDMDVFVGDPSALPSLPPGGGLEFQGNRCDTGLPADICGEPYPV</sequence>